<evidence type="ECO:0000313" key="8">
    <source>
        <dbReference type="EMBL" id="EMS70634.1"/>
    </source>
</evidence>
<evidence type="ECO:0000256" key="6">
    <source>
        <dbReference type="RuleBase" id="RU000416"/>
    </source>
</evidence>
<keyword evidence="1 5" id="KW-0489">Methyltransferase</keyword>
<keyword evidence="4" id="KW-0680">Restriction system</keyword>
<dbReference type="EC" id="2.1.1.37" evidence="7"/>
<dbReference type="NCBIfam" id="TIGR00675">
    <property type="entry name" value="dcm"/>
    <property type="match status" value="1"/>
</dbReference>
<evidence type="ECO:0000256" key="5">
    <source>
        <dbReference type="PROSITE-ProRule" id="PRU01016"/>
    </source>
</evidence>
<evidence type="ECO:0000256" key="7">
    <source>
        <dbReference type="RuleBase" id="RU000417"/>
    </source>
</evidence>
<dbReference type="PRINTS" id="PR00105">
    <property type="entry name" value="C5METTRFRASE"/>
</dbReference>
<dbReference type="InterPro" id="IPR050390">
    <property type="entry name" value="C5-Methyltransferase"/>
</dbReference>
<dbReference type="GO" id="GO:0032259">
    <property type="term" value="P:methylation"/>
    <property type="evidence" value="ECO:0007669"/>
    <property type="project" value="UniProtKB-KW"/>
</dbReference>
<dbReference type="Gene3D" id="3.40.50.150">
    <property type="entry name" value="Vaccinia Virus protein VP39"/>
    <property type="match status" value="2"/>
</dbReference>
<keyword evidence="2 5" id="KW-0808">Transferase</keyword>
<dbReference type="PROSITE" id="PS00095">
    <property type="entry name" value="C5_MTASE_2"/>
    <property type="match status" value="1"/>
</dbReference>
<evidence type="ECO:0000256" key="3">
    <source>
        <dbReference type="ARBA" id="ARBA00022691"/>
    </source>
</evidence>
<reference evidence="8 9" key="1">
    <citation type="journal article" date="2013" name="Genome Announc.">
        <title>Draft Genome Sequence of the Cellulolytic, Mesophilic, Anaerobic Bacterium Clostridium termitidis Strain CT1112 (DSM 5398).</title>
        <authorList>
            <person name="Lal S."/>
            <person name="Ramachandran U."/>
            <person name="Zhang X."/>
            <person name="Munir R."/>
            <person name="Sparling R."/>
            <person name="Levin D.B."/>
        </authorList>
    </citation>
    <scope>NUCLEOTIDE SEQUENCE [LARGE SCALE GENOMIC DNA]</scope>
    <source>
        <strain evidence="8 9">CT1112</strain>
    </source>
</reference>
<comment type="similarity">
    <text evidence="5 6">Belongs to the class I-like SAM-binding methyltransferase superfamily. C5-methyltransferase family.</text>
</comment>
<comment type="catalytic activity">
    <reaction evidence="7">
        <text>a 2'-deoxycytidine in DNA + S-adenosyl-L-methionine = a 5-methyl-2'-deoxycytidine in DNA + S-adenosyl-L-homocysteine + H(+)</text>
        <dbReference type="Rhea" id="RHEA:13681"/>
        <dbReference type="Rhea" id="RHEA-COMP:11369"/>
        <dbReference type="Rhea" id="RHEA-COMP:11370"/>
        <dbReference type="ChEBI" id="CHEBI:15378"/>
        <dbReference type="ChEBI" id="CHEBI:57856"/>
        <dbReference type="ChEBI" id="CHEBI:59789"/>
        <dbReference type="ChEBI" id="CHEBI:85452"/>
        <dbReference type="ChEBI" id="CHEBI:85454"/>
        <dbReference type="EC" id="2.1.1.37"/>
    </reaction>
</comment>
<accession>S0FNB0</accession>
<keyword evidence="3 5" id="KW-0949">S-adenosyl-L-methionine</keyword>
<evidence type="ECO:0000313" key="9">
    <source>
        <dbReference type="Proteomes" id="UP000014155"/>
    </source>
</evidence>
<feature type="active site" evidence="5">
    <location>
        <position position="79"/>
    </location>
</feature>
<evidence type="ECO:0000256" key="1">
    <source>
        <dbReference type="ARBA" id="ARBA00022603"/>
    </source>
</evidence>
<proteinExistence type="inferred from homology"/>
<dbReference type="PANTHER" id="PTHR10629">
    <property type="entry name" value="CYTOSINE-SPECIFIC METHYLTRANSFERASE"/>
    <property type="match status" value="1"/>
</dbReference>
<dbReference type="GO" id="GO:0009307">
    <property type="term" value="P:DNA restriction-modification system"/>
    <property type="evidence" value="ECO:0007669"/>
    <property type="project" value="UniProtKB-KW"/>
</dbReference>
<evidence type="ECO:0000256" key="2">
    <source>
        <dbReference type="ARBA" id="ARBA00022679"/>
    </source>
</evidence>
<dbReference type="PROSITE" id="PS51679">
    <property type="entry name" value="SAM_MT_C5"/>
    <property type="match status" value="1"/>
</dbReference>
<sequence length="554" mass="63746">MQKLNTIDLFAGAGGLSYGFCETGCFDVKVAVECNKYAQETYKNNHLGVDIYDNICTINYKKLKDKYGSFDVVIGGPPCQGFSNANRQRNELVSGNNQLVNEYIKAVEELQPSAFVMENVKTINSDNHKFFFCEKIRNDVENLNIPLNEEIIPIAEVTFLPCVFANLLSGSDRLIKYSMAKENYIKINTIFRNAKSYDQLFNYLKKYSNQVSKFLNIWNSLHEEFWCEDYRKTFCEAKLMLIDFMTHKKNFKELKNALKIIIETQKAFYKIKEVRDNKIILSDIIIDKKNFCIKVKTYNIINYVMEKFRAIGYHVNKGIVNAVNFGVPQSRERFIIIGIKQGVSDKEIVMPEALLKTTKEFYTIGDAIQDIEEYKTSIDVNSDAIKKKGIVPESQLQNYLNSNTLVLHNHVNTNTKETALERFKNIAPGQNFHHLTDKLKETYSDPSRTQNTIYLRLDYNVPAGTVVNVRKSMWIHPSKDRAISIREAARLQSFPDKFIFYGPKDSQYQQVGNAVPPLLGRAIAEKVLELLGMQPNNKLKDVILNKFESITKEE</sequence>
<dbReference type="eggNOG" id="COG0270">
    <property type="taxonomic scope" value="Bacteria"/>
</dbReference>
<dbReference type="Gene3D" id="3.90.120.10">
    <property type="entry name" value="DNA Methylase, subunit A, domain 2"/>
    <property type="match status" value="1"/>
</dbReference>
<evidence type="ECO:0000256" key="4">
    <source>
        <dbReference type="ARBA" id="ARBA00022747"/>
    </source>
</evidence>
<dbReference type="REBASE" id="65712">
    <property type="entry name" value="M.Cte5398ORF3612P"/>
</dbReference>
<gene>
    <name evidence="8" type="ORF">CTER_3612</name>
</gene>
<dbReference type="InterPro" id="IPR018117">
    <property type="entry name" value="C5_DNA_meth_AS"/>
</dbReference>
<dbReference type="InterPro" id="IPR029063">
    <property type="entry name" value="SAM-dependent_MTases_sf"/>
</dbReference>
<dbReference type="RefSeq" id="WP_004628085.1">
    <property type="nucleotide sequence ID" value="NZ_AORV01000051.1"/>
</dbReference>
<dbReference type="AlphaFoldDB" id="S0FNB0"/>
<dbReference type="InterPro" id="IPR031303">
    <property type="entry name" value="C5_meth_CS"/>
</dbReference>
<dbReference type="GO" id="GO:0003886">
    <property type="term" value="F:DNA (cytosine-5-)-methyltransferase activity"/>
    <property type="evidence" value="ECO:0007669"/>
    <property type="project" value="UniProtKB-EC"/>
</dbReference>
<dbReference type="Proteomes" id="UP000014155">
    <property type="component" value="Unassembled WGS sequence"/>
</dbReference>
<dbReference type="GO" id="GO:0003677">
    <property type="term" value="F:DNA binding"/>
    <property type="evidence" value="ECO:0007669"/>
    <property type="project" value="TreeGrafter"/>
</dbReference>
<protein>
    <recommendedName>
        <fullName evidence="7">Cytosine-specific methyltransferase</fullName>
        <ecNumber evidence="7">2.1.1.37</ecNumber>
    </recommendedName>
</protein>
<dbReference type="PROSITE" id="PS00094">
    <property type="entry name" value="C5_MTASE_1"/>
    <property type="match status" value="1"/>
</dbReference>
<keyword evidence="9" id="KW-1185">Reference proteome</keyword>
<name>S0FNB0_RUMCE</name>
<dbReference type="PATRIC" id="fig|1195236.3.peg.3824"/>
<organism evidence="8 9">
    <name type="scientific">Ruminiclostridium cellobioparum subsp. termitidis CT1112</name>
    <dbReference type="NCBI Taxonomy" id="1195236"/>
    <lineage>
        <taxon>Bacteria</taxon>
        <taxon>Bacillati</taxon>
        <taxon>Bacillota</taxon>
        <taxon>Clostridia</taxon>
        <taxon>Eubacteriales</taxon>
        <taxon>Oscillospiraceae</taxon>
        <taxon>Ruminiclostridium</taxon>
    </lineage>
</organism>
<comment type="caution">
    <text evidence="8">The sequence shown here is derived from an EMBL/GenBank/DDBJ whole genome shotgun (WGS) entry which is preliminary data.</text>
</comment>
<dbReference type="PANTHER" id="PTHR10629:SF52">
    <property type="entry name" value="DNA (CYTOSINE-5)-METHYLTRANSFERASE 1"/>
    <property type="match status" value="1"/>
</dbReference>
<dbReference type="SUPFAM" id="SSF53335">
    <property type="entry name" value="S-adenosyl-L-methionine-dependent methyltransferases"/>
    <property type="match status" value="2"/>
</dbReference>
<dbReference type="InterPro" id="IPR001525">
    <property type="entry name" value="C5_MeTfrase"/>
</dbReference>
<dbReference type="Pfam" id="PF00145">
    <property type="entry name" value="DNA_methylase"/>
    <property type="match status" value="2"/>
</dbReference>
<dbReference type="STRING" id="1195236.CTER_3612"/>
<dbReference type="GO" id="GO:0044027">
    <property type="term" value="P:negative regulation of gene expression via chromosomal CpG island methylation"/>
    <property type="evidence" value="ECO:0007669"/>
    <property type="project" value="TreeGrafter"/>
</dbReference>
<dbReference type="EMBL" id="AORV01000051">
    <property type="protein sequence ID" value="EMS70634.1"/>
    <property type="molecule type" value="Genomic_DNA"/>
</dbReference>